<sequence>ATASSWGPEGPESNRRGYDYLGQARSGFMSAVGEPDMPPLLAASPIADQMGAIMLAYGILAALFARDRFGVGKEVNASLLGSMIWLQCLSINTSLLAGWEMPRQAKSQVWNPVYCHYKCSDGKWIALGLLQSDRYWADFCKAMELEKLENDPRFENLVQRAINSKELVPILESRFASKPSDEWVEVLQQAELLFCRVNSISDLINDPQVTANDYITEYDHPALGKVNMVGFPIHMSETPLSVRMPAPE</sequence>
<proteinExistence type="predicted"/>
<dbReference type="Gene3D" id="3.40.50.10540">
    <property type="entry name" value="Crotonobetainyl-coa:carnitine coa-transferase, domain 1"/>
    <property type="match status" value="1"/>
</dbReference>
<accession>X0XYA0</accession>
<dbReference type="SUPFAM" id="SSF89796">
    <property type="entry name" value="CoA-transferase family III (CaiB/BaiF)"/>
    <property type="match status" value="1"/>
</dbReference>
<organism evidence="3">
    <name type="scientific">marine sediment metagenome</name>
    <dbReference type="NCBI Taxonomy" id="412755"/>
    <lineage>
        <taxon>unclassified sequences</taxon>
        <taxon>metagenomes</taxon>
        <taxon>ecological metagenomes</taxon>
    </lineage>
</organism>
<keyword evidence="2" id="KW-0812">Transmembrane</keyword>
<evidence type="ECO:0000313" key="3">
    <source>
        <dbReference type="EMBL" id="GAG29726.1"/>
    </source>
</evidence>
<gene>
    <name evidence="3" type="ORF">S01H1_68097</name>
</gene>
<feature type="non-terminal residue" evidence="3">
    <location>
        <position position="248"/>
    </location>
</feature>
<keyword evidence="2" id="KW-0472">Membrane</keyword>
<dbReference type="Pfam" id="PF02515">
    <property type="entry name" value="CoA_transf_3"/>
    <property type="match status" value="1"/>
</dbReference>
<keyword evidence="1" id="KW-0808">Transferase</keyword>
<dbReference type="PANTHER" id="PTHR48207:SF3">
    <property type="entry name" value="SUCCINATE--HYDROXYMETHYLGLUTARATE COA-TRANSFERASE"/>
    <property type="match status" value="1"/>
</dbReference>
<dbReference type="AlphaFoldDB" id="X0XYA0"/>
<evidence type="ECO:0000256" key="1">
    <source>
        <dbReference type="ARBA" id="ARBA00022679"/>
    </source>
</evidence>
<dbReference type="InterPro" id="IPR023606">
    <property type="entry name" value="CoA-Trfase_III_dom_1_sf"/>
</dbReference>
<name>X0XYA0_9ZZZZ</name>
<keyword evidence="2" id="KW-1133">Transmembrane helix</keyword>
<evidence type="ECO:0008006" key="4">
    <source>
        <dbReference type="Google" id="ProtNLM"/>
    </source>
</evidence>
<dbReference type="EMBL" id="BARS01045148">
    <property type="protein sequence ID" value="GAG29726.1"/>
    <property type="molecule type" value="Genomic_DNA"/>
</dbReference>
<evidence type="ECO:0000256" key="2">
    <source>
        <dbReference type="SAM" id="Phobius"/>
    </source>
</evidence>
<dbReference type="GO" id="GO:0008410">
    <property type="term" value="F:CoA-transferase activity"/>
    <property type="evidence" value="ECO:0007669"/>
    <property type="project" value="TreeGrafter"/>
</dbReference>
<feature type="transmembrane region" description="Helical" evidence="2">
    <location>
        <begin position="46"/>
        <end position="65"/>
    </location>
</feature>
<dbReference type="PANTHER" id="PTHR48207">
    <property type="entry name" value="SUCCINATE--HYDROXYMETHYLGLUTARATE COA-TRANSFERASE"/>
    <property type="match status" value="1"/>
</dbReference>
<feature type="transmembrane region" description="Helical" evidence="2">
    <location>
        <begin position="77"/>
        <end position="99"/>
    </location>
</feature>
<dbReference type="InterPro" id="IPR003673">
    <property type="entry name" value="CoA-Trfase_fam_III"/>
</dbReference>
<reference evidence="3" key="1">
    <citation type="journal article" date="2014" name="Front. Microbiol.">
        <title>High frequency of phylogenetically diverse reductive dehalogenase-homologous genes in deep subseafloor sedimentary metagenomes.</title>
        <authorList>
            <person name="Kawai M."/>
            <person name="Futagami T."/>
            <person name="Toyoda A."/>
            <person name="Takaki Y."/>
            <person name="Nishi S."/>
            <person name="Hori S."/>
            <person name="Arai W."/>
            <person name="Tsubouchi T."/>
            <person name="Morono Y."/>
            <person name="Uchiyama I."/>
            <person name="Ito T."/>
            <person name="Fujiyama A."/>
            <person name="Inagaki F."/>
            <person name="Takami H."/>
        </authorList>
    </citation>
    <scope>NUCLEOTIDE SEQUENCE</scope>
    <source>
        <strain evidence="3">Expedition CK06-06</strain>
    </source>
</reference>
<dbReference type="Gene3D" id="3.30.1540.10">
    <property type="entry name" value="formyl-coa transferase, domain 3"/>
    <property type="match status" value="1"/>
</dbReference>
<protein>
    <recommendedName>
        <fullName evidence="4">CoA transferase</fullName>
    </recommendedName>
</protein>
<comment type="caution">
    <text evidence="3">The sequence shown here is derived from an EMBL/GenBank/DDBJ whole genome shotgun (WGS) entry which is preliminary data.</text>
</comment>
<feature type="non-terminal residue" evidence="3">
    <location>
        <position position="1"/>
    </location>
</feature>
<dbReference type="InterPro" id="IPR050483">
    <property type="entry name" value="CoA-transferase_III_domain"/>
</dbReference>
<dbReference type="InterPro" id="IPR044855">
    <property type="entry name" value="CoA-Trfase_III_dom3_sf"/>
</dbReference>